<evidence type="ECO:0000313" key="2">
    <source>
        <dbReference type="EMBL" id="GMG33864.1"/>
    </source>
</evidence>
<organism evidence="2 3">
    <name type="scientific">Aspergillus oryzae</name>
    <name type="common">Yellow koji mold</name>
    <dbReference type="NCBI Taxonomy" id="5062"/>
    <lineage>
        <taxon>Eukaryota</taxon>
        <taxon>Fungi</taxon>
        <taxon>Dikarya</taxon>
        <taxon>Ascomycota</taxon>
        <taxon>Pezizomycotina</taxon>
        <taxon>Eurotiomycetes</taxon>
        <taxon>Eurotiomycetidae</taxon>
        <taxon>Eurotiales</taxon>
        <taxon>Aspergillaceae</taxon>
        <taxon>Aspergillus</taxon>
        <taxon>Aspergillus subgen. Circumdati</taxon>
    </lineage>
</organism>
<comment type="caution">
    <text evidence="2">The sequence shown here is derived from an EMBL/GenBank/DDBJ whole genome shotgun (WGS) entry which is preliminary data.</text>
</comment>
<sequence>MGEAKKPRGTATISNPVNQDDHEKQHKVRQQAVDAEHREDRGIVARKVRQVVVHTALNLAEVGRLGDPFDVKKLGNGPEVGETRA</sequence>
<evidence type="ECO:0000256" key="1">
    <source>
        <dbReference type="SAM" id="MobiDB-lite"/>
    </source>
</evidence>
<evidence type="ECO:0000313" key="3">
    <source>
        <dbReference type="Proteomes" id="UP001165205"/>
    </source>
</evidence>
<accession>A0AAN4YPS9</accession>
<dbReference type="AlphaFoldDB" id="A0AAN4YPS9"/>
<proteinExistence type="predicted"/>
<dbReference type="EMBL" id="BSYA01000126">
    <property type="protein sequence ID" value="GMG33864.1"/>
    <property type="molecule type" value="Genomic_DNA"/>
</dbReference>
<protein>
    <submittedName>
        <fullName evidence="2">Unnamed protein product</fullName>
    </submittedName>
</protein>
<dbReference type="Proteomes" id="UP001165205">
    <property type="component" value="Unassembled WGS sequence"/>
</dbReference>
<reference evidence="2" key="1">
    <citation type="submission" date="2023-04" db="EMBL/GenBank/DDBJ databases">
        <title>Aspergillus oryzae NBRC 4228.</title>
        <authorList>
            <person name="Ichikawa N."/>
            <person name="Sato H."/>
            <person name="Tonouchi N."/>
        </authorList>
    </citation>
    <scope>NUCLEOTIDE SEQUENCE</scope>
    <source>
        <strain evidence="2">NBRC 4228</strain>
    </source>
</reference>
<name>A0AAN4YPS9_ASPOZ</name>
<feature type="region of interest" description="Disordered" evidence="1">
    <location>
        <begin position="1"/>
        <end position="38"/>
    </location>
</feature>
<gene>
    <name evidence="2" type="ORF">Aory04_000931300</name>
</gene>